<comment type="caution">
    <text evidence="1">The sequence shown here is derived from an EMBL/GenBank/DDBJ whole genome shotgun (WGS) entry which is preliminary data.</text>
</comment>
<feature type="non-terminal residue" evidence="1">
    <location>
        <position position="1"/>
    </location>
</feature>
<evidence type="ECO:0000313" key="2">
    <source>
        <dbReference type="Proteomes" id="UP000554482"/>
    </source>
</evidence>
<protein>
    <recommendedName>
        <fullName evidence="3">Tyrosine--tRNA ligase</fullName>
    </recommendedName>
</protein>
<keyword evidence="2" id="KW-1185">Reference proteome</keyword>
<dbReference type="SUPFAM" id="SSF55174">
    <property type="entry name" value="Alpha-L RNA-binding motif"/>
    <property type="match status" value="1"/>
</dbReference>
<dbReference type="AlphaFoldDB" id="A0A7J6W7A9"/>
<dbReference type="OrthoDB" id="337870at2759"/>
<evidence type="ECO:0008006" key="3">
    <source>
        <dbReference type="Google" id="ProtNLM"/>
    </source>
</evidence>
<proteinExistence type="predicted"/>
<evidence type="ECO:0000313" key="1">
    <source>
        <dbReference type="EMBL" id="KAF5192420.1"/>
    </source>
</evidence>
<sequence length="52" mass="5688">HHVKIKGLQGGLYLNNIEVANEGKTIEMEDIIDGKVLLLSAGKKNKMVVKIS</sequence>
<reference evidence="1 2" key="1">
    <citation type="submission" date="2020-06" db="EMBL/GenBank/DDBJ databases">
        <title>Transcriptomic and genomic resources for Thalictrum thalictroides and T. hernandezii: Facilitating candidate gene discovery in an emerging model plant lineage.</title>
        <authorList>
            <person name="Arias T."/>
            <person name="Riano-Pachon D.M."/>
            <person name="Di Stilio V.S."/>
        </authorList>
    </citation>
    <scope>NUCLEOTIDE SEQUENCE [LARGE SCALE GENOMIC DNA]</scope>
    <source>
        <strain evidence="2">cv. WT478/WT964</strain>
        <tissue evidence="1">Leaves</tissue>
    </source>
</reference>
<accession>A0A7J6W7A9</accession>
<dbReference type="Gene3D" id="3.10.290.10">
    <property type="entry name" value="RNA-binding S4 domain"/>
    <property type="match status" value="1"/>
</dbReference>
<dbReference type="EMBL" id="JABWDY010021372">
    <property type="protein sequence ID" value="KAF5192420.1"/>
    <property type="molecule type" value="Genomic_DNA"/>
</dbReference>
<organism evidence="1 2">
    <name type="scientific">Thalictrum thalictroides</name>
    <name type="common">Rue-anemone</name>
    <name type="synonym">Anemone thalictroides</name>
    <dbReference type="NCBI Taxonomy" id="46969"/>
    <lineage>
        <taxon>Eukaryota</taxon>
        <taxon>Viridiplantae</taxon>
        <taxon>Streptophyta</taxon>
        <taxon>Embryophyta</taxon>
        <taxon>Tracheophyta</taxon>
        <taxon>Spermatophyta</taxon>
        <taxon>Magnoliopsida</taxon>
        <taxon>Ranunculales</taxon>
        <taxon>Ranunculaceae</taxon>
        <taxon>Thalictroideae</taxon>
        <taxon>Thalictrum</taxon>
    </lineage>
</organism>
<dbReference type="InterPro" id="IPR036986">
    <property type="entry name" value="S4_RNA-bd_sf"/>
</dbReference>
<dbReference type="GO" id="GO:0003723">
    <property type="term" value="F:RNA binding"/>
    <property type="evidence" value="ECO:0007669"/>
    <property type="project" value="InterPro"/>
</dbReference>
<dbReference type="Proteomes" id="UP000554482">
    <property type="component" value="Unassembled WGS sequence"/>
</dbReference>
<name>A0A7J6W7A9_THATH</name>
<gene>
    <name evidence="1" type="ORF">FRX31_017993</name>
</gene>